<dbReference type="InterPro" id="IPR042036">
    <property type="entry name" value="RRP8_N"/>
</dbReference>
<feature type="compositionally biased region" description="Polar residues" evidence="9">
    <location>
        <begin position="71"/>
        <end position="90"/>
    </location>
</feature>
<keyword evidence="5 8" id="KW-0808">Transferase</keyword>
<feature type="region of interest" description="Disordered" evidence="9">
    <location>
        <begin position="429"/>
        <end position="462"/>
    </location>
</feature>
<dbReference type="EC" id="2.1.1.-" evidence="8"/>
<dbReference type="Proteomes" id="UP001365128">
    <property type="component" value="Unassembled WGS sequence"/>
</dbReference>
<dbReference type="GO" id="GO:0032259">
    <property type="term" value="P:methylation"/>
    <property type="evidence" value="ECO:0007669"/>
    <property type="project" value="UniProtKB-KW"/>
</dbReference>
<evidence type="ECO:0000256" key="2">
    <source>
        <dbReference type="ARBA" id="ARBA00006301"/>
    </source>
</evidence>
<evidence type="ECO:0000256" key="5">
    <source>
        <dbReference type="ARBA" id="ARBA00022679"/>
    </source>
</evidence>
<evidence type="ECO:0000256" key="4">
    <source>
        <dbReference type="ARBA" id="ARBA00022603"/>
    </source>
</evidence>
<dbReference type="InterPro" id="IPR007823">
    <property type="entry name" value="RRP8"/>
</dbReference>
<evidence type="ECO:0000313" key="10">
    <source>
        <dbReference type="EMBL" id="KAK7543036.1"/>
    </source>
</evidence>
<feature type="region of interest" description="Disordered" evidence="9">
    <location>
        <begin position="15"/>
        <end position="207"/>
    </location>
</feature>
<evidence type="ECO:0000313" key="11">
    <source>
        <dbReference type="Proteomes" id="UP001365128"/>
    </source>
</evidence>
<keyword evidence="3 8" id="KW-0698">rRNA processing</keyword>
<feature type="region of interest" description="Disordered" evidence="9">
    <location>
        <begin position="527"/>
        <end position="555"/>
    </location>
</feature>
<feature type="compositionally biased region" description="Basic and acidic residues" evidence="9">
    <location>
        <begin position="123"/>
        <end position="163"/>
    </location>
</feature>
<evidence type="ECO:0000256" key="6">
    <source>
        <dbReference type="ARBA" id="ARBA00022691"/>
    </source>
</evidence>
<evidence type="ECO:0000256" key="7">
    <source>
        <dbReference type="ARBA" id="ARBA00023242"/>
    </source>
</evidence>
<dbReference type="Gene3D" id="3.40.50.150">
    <property type="entry name" value="Vaccinia Virus protein VP39"/>
    <property type="match status" value="1"/>
</dbReference>
<evidence type="ECO:0000256" key="1">
    <source>
        <dbReference type="ARBA" id="ARBA00004604"/>
    </source>
</evidence>
<feature type="compositionally biased region" description="Low complexity" evidence="9">
    <location>
        <begin position="18"/>
        <end position="28"/>
    </location>
</feature>
<protein>
    <recommendedName>
        <fullName evidence="8">Ribosomal RNA-processing protein 8</fullName>
        <ecNumber evidence="8">2.1.1.-</ecNumber>
    </recommendedName>
</protein>
<gene>
    <name evidence="10" type="ORF">IWX46DRAFT_165636</name>
</gene>
<keyword evidence="4 8" id="KW-0489">Methyltransferase</keyword>
<sequence length="584" mass="63449">MFAVPGWNLSATLKTESEAPPVASAAAAGSNPKKRKRQNKKGGDGNNAAGRNVTSENVADMWAEVVEGTKRSQPNETGSQKMKSQKQEYTAAQKLEMQAKQQQQKQEEDIGDKEKKPKSKKQRRDEDASAAPKAKEGQKAEKKDDGTPATAKEHDTSKQEAKGKKQKKDKKDKKRDNNAQDTSDNDSKSNPAAAAAAAPSPLPPANAKLTPLQAKMREKLASARFRHLNQTLYTTPSAHSLQLIEEDPQIFNEYHAGFRQQVAVWPENPVDTFVQLVKRRGEVRGARKKPEKKRPDGEEGSDDECDDDKRQLKPLPRDFRSHVCTIADLGCGDAKLSASLQPSLRKLKLAIHSFDLAAPSPLITKADISNLPLADGSVDIAIFCLALMGTNWPDFIDEAYRVLRWKGELWVAEIKSRFGRVASSSSNKEKKVVDHSVGRRQKKGAAANSKQDKQDAAAAAAEDEQDLAVTVDGAPSARAETDVSAFVNALRARGFVLDAPAGAENSAIDMRNKMFVHMRFVKAAAPTRGKNVRRDEGKGGGRGGGAGGGGTWKAKAKKTAFVDEDDEGAVDEAGLLKPCVYKLR</sequence>
<name>A0ABR1M7C5_9PEZI</name>
<dbReference type="PANTHER" id="PTHR12787:SF0">
    <property type="entry name" value="RIBOSOMAL RNA-PROCESSING PROTEIN 8"/>
    <property type="match status" value="1"/>
</dbReference>
<feature type="compositionally biased region" description="Gly residues" evidence="9">
    <location>
        <begin position="540"/>
        <end position="551"/>
    </location>
</feature>
<evidence type="ECO:0000256" key="9">
    <source>
        <dbReference type="SAM" id="MobiDB-lite"/>
    </source>
</evidence>
<comment type="caution">
    <text evidence="10">The sequence shown here is derived from an EMBL/GenBank/DDBJ whole genome shotgun (WGS) entry which is preliminary data.</text>
</comment>
<keyword evidence="7 8" id="KW-0539">Nucleus</keyword>
<dbReference type="InterPro" id="IPR029063">
    <property type="entry name" value="SAM-dependent_MTases_sf"/>
</dbReference>
<keyword evidence="6 8" id="KW-0949">S-adenosyl-L-methionine</keyword>
<organism evidence="10 11">
    <name type="scientific">Phyllosticta citricarpa</name>
    <dbReference type="NCBI Taxonomy" id="55181"/>
    <lineage>
        <taxon>Eukaryota</taxon>
        <taxon>Fungi</taxon>
        <taxon>Dikarya</taxon>
        <taxon>Ascomycota</taxon>
        <taxon>Pezizomycotina</taxon>
        <taxon>Dothideomycetes</taxon>
        <taxon>Dothideomycetes incertae sedis</taxon>
        <taxon>Botryosphaeriales</taxon>
        <taxon>Phyllostictaceae</taxon>
        <taxon>Phyllosticta</taxon>
    </lineage>
</organism>
<accession>A0ABR1M7C5</accession>
<evidence type="ECO:0000256" key="8">
    <source>
        <dbReference type="RuleBase" id="RU365074"/>
    </source>
</evidence>
<comment type="function">
    <text evidence="8">S-adenosyl-L-methionine-dependent methyltransferase that specifically methylates the N(1) position of adenine in helix 25.1 in 25S rRNA. Required both for ribosomal 40S and 60S subunits biogenesis. Required for efficient pre-rRNA cleavage at site A2.</text>
</comment>
<dbReference type="CDD" id="cd02440">
    <property type="entry name" value="AdoMet_MTases"/>
    <property type="match status" value="1"/>
</dbReference>
<feature type="compositionally biased region" description="Basic residues" evidence="9">
    <location>
        <begin position="164"/>
        <end position="173"/>
    </location>
</feature>
<dbReference type="EMBL" id="JBBPDW010000022">
    <property type="protein sequence ID" value="KAK7543036.1"/>
    <property type="molecule type" value="Genomic_DNA"/>
</dbReference>
<feature type="compositionally biased region" description="Basic and acidic residues" evidence="9">
    <location>
        <begin position="105"/>
        <end position="115"/>
    </location>
</feature>
<dbReference type="SUPFAM" id="SSF53335">
    <property type="entry name" value="S-adenosyl-L-methionine-dependent methyltransferases"/>
    <property type="match status" value="1"/>
</dbReference>
<dbReference type="PANTHER" id="PTHR12787">
    <property type="entry name" value="RIBOSOMAL RNA-PROCESSING PROTEIN 8"/>
    <property type="match status" value="1"/>
</dbReference>
<reference evidence="10 11" key="1">
    <citation type="submission" date="2024-04" db="EMBL/GenBank/DDBJ databases">
        <title>Phyllosticta paracitricarpa is synonymous to the EU quarantine fungus P. citricarpa based on phylogenomic analyses.</title>
        <authorList>
            <consortium name="Lawrence Berkeley National Laboratory"/>
            <person name="Van Ingen-Buijs V.A."/>
            <person name="Van Westerhoven A.C."/>
            <person name="Haridas S."/>
            <person name="Skiadas P."/>
            <person name="Martin F."/>
            <person name="Groenewald J.Z."/>
            <person name="Crous P.W."/>
            <person name="Seidl M.F."/>
        </authorList>
    </citation>
    <scope>NUCLEOTIDE SEQUENCE [LARGE SCALE GENOMIC DNA]</scope>
    <source>
        <strain evidence="10 11">CBS 122670</strain>
    </source>
</reference>
<feature type="compositionally biased region" description="Low complexity" evidence="9">
    <location>
        <begin position="188"/>
        <end position="207"/>
    </location>
</feature>
<feature type="compositionally biased region" description="Low complexity" evidence="9">
    <location>
        <begin position="91"/>
        <end position="104"/>
    </location>
</feature>
<keyword evidence="11" id="KW-1185">Reference proteome</keyword>
<comment type="similarity">
    <text evidence="2 8">Belongs to the methyltransferase superfamily. RRP8 family.</text>
</comment>
<comment type="subcellular location">
    <subcellularLocation>
        <location evidence="1 8">Nucleus</location>
        <location evidence="1 8">Nucleolus</location>
    </subcellularLocation>
</comment>
<dbReference type="GO" id="GO:0008168">
    <property type="term" value="F:methyltransferase activity"/>
    <property type="evidence" value="ECO:0007669"/>
    <property type="project" value="UniProtKB-KW"/>
</dbReference>
<evidence type="ECO:0000256" key="3">
    <source>
        <dbReference type="ARBA" id="ARBA00022552"/>
    </source>
</evidence>
<dbReference type="Pfam" id="PF05148">
    <property type="entry name" value="Methyltransf_8"/>
    <property type="match status" value="1"/>
</dbReference>
<dbReference type="Gene3D" id="1.10.10.2150">
    <property type="entry name" value="Ribosomal RNA-processing protein 8, N-terminal domain"/>
    <property type="match status" value="1"/>
</dbReference>
<feature type="region of interest" description="Disordered" evidence="9">
    <location>
        <begin position="282"/>
        <end position="313"/>
    </location>
</feature>
<proteinExistence type="inferred from homology"/>